<evidence type="ECO:0000256" key="4">
    <source>
        <dbReference type="HAMAP-Rule" id="MF_01632"/>
    </source>
</evidence>
<dbReference type="EMBL" id="AP018558">
    <property type="protein sequence ID" value="BBD77273.1"/>
    <property type="molecule type" value="Genomic_DNA"/>
</dbReference>
<keyword evidence="2 4" id="KW-0831">Ubiquinone biosynthesis</keyword>
<keyword evidence="1 4" id="KW-0963">Cytoplasm</keyword>
<feature type="binding site" evidence="4">
    <location>
        <position position="113"/>
    </location>
    <ligand>
        <name>substrate</name>
    </ligand>
</feature>
<dbReference type="EC" id="4.1.3.40" evidence="4"/>
<evidence type="ECO:0000313" key="6">
    <source>
        <dbReference type="Proteomes" id="UP000262004"/>
    </source>
</evidence>
<dbReference type="RefSeq" id="WP_119335025.1">
    <property type="nucleotide sequence ID" value="NZ_AP018558.1"/>
</dbReference>
<feature type="binding site" evidence="4">
    <location>
        <position position="76"/>
    </location>
    <ligand>
        <name>substrate</name>
    </ligand>
</feature>
<dbReference type="Proteomes" id="UP000262004">
    <property type="component" value="Chromosome"/>
</dbReference>
<sequence length="205" mass="22642">MREASAAGFPAHWYGNAVAVLPAWRRWLFGSGSLTARLEARCQQLLRVAPIAQGRAPVAADERSLLGVSTRIAWVREVALIADDVAVVFARSVLVPSARAAWPLFFRVGTRPLGALLFEDSAVFRGPIEAARIDSRHTLWRRAAHHALLRSGEERAALWARRSCFWRFGKPLLVQELFLPGIATLDPGLRQAGAWPSHRAVNPVE</sequence>
<dbReference type="InterPro" id="IPR007440">
    <property type="entry name" value="Chorismate--pyruvate_lyase"/>
</dbReference>
<evidence type="ECO:0000313" key="5">
    <source>
        <dbReference type="EMBL" id="BBD77273.1"/>
    </source>
</evidence>
<evidence type="ECO:0000256" key="1">
    <source>
        <dbReference type="ARBA" id="ARBA00022490"/>
    </source>
</evidence>
<organism evidence="5 6">
    <name type="scientific">Hydrogenophilus thermoluteolus</name>
    <name type="common">Pseudomonas hydrogenothermophila</name>
    <dbReference type="NCBI Taxonomy" id="297"/>
    <lineage>
        <taxon>Bacteria</taxon>
        <taxon>Pseudomonadati</taxon>
        <taxon>Pseudomonadota</taxon>
        <taxon>Hydrogenophilia</taxon>
        <taxon>Hydrogenophilales</taxon>
        <taxon>Hydrogenophilaceae</taxon>
        <taxon>Hydrogenophilus</taxon>
    </lineage>
</organism>
<comment type="similarity">
    <text evidence="4">Belongs to the UbiC family.</text>
</comment>
<dbReference type="GO" id="GO:0008813">
    <property type="term" value="F:chorismate lyase activity"/>
    <property type="evidence" value="ECO:0007669"/>
    <property type="project" value="UniProtKB-UniRule"/>
</dbReference>
<evidence type="ECO:0000256" key="2">
    <source>
        <dbReference type="ARBA" id="ARBA00022688"/>
    </source>
</evidence>
<keyword evidence="3 4" id="KW-0456">Lyase</keyword>
<dbReference type="GO" id="GO:0006744">
    <property type="term" value="P:ubiquinone biosynthetic process"/>
    <property type="evidence" value="ECO:0007669"/>
    <property type="project" value="UniProtKB-UniRule"/>
</dbReference>
<reference evidence="5 6" key="1">
    <citation type="submission" date="2018-04" db="EMBL/GenBank/DDBJ databases">
        <title>Complete genome sequence of Hydrogenophilus thermoluteolus TH-1.</title>
        <authorList>
            <person name="Arai H."/>
        </authorList>
    </citation>
    <scope>NUCLEOTIDE SEQUENCE [LARGE SCALE GENOMIC DNA]</scope>
    <source>
        <strain evidence="5 6">TH-1</strain>
    </source>
</reference>
<comment type="caution">
    <text evidence="4">Lacks conserved residue(s) required for the propagation of feature annotation.</text>
</comment>
<protein>
    <recommendedName>
        <fullName evidence="4">Probable chorismate pyruvate-lyase</fullName>
        <shortName evidence="4">CL</shortName>
        <shortName evidence="4">CPL</shortName>
        <ecNumber evidence="4">4.1.3.40</ecNumber>
    </recommendedName>
</protein>
<keyword evidence="4" id="KW-0670">Pyruvate</keyword>
<dbReference type="Pfam" id="PF04345">
    <property type="entry name" value="Chor_lyase"/>
    <property type="match status" value="1"/>
</dbReference>
<comment type="subcellular location">
    <subcellularLocation>
        <location evidence="4">Cytoplasm</location>
    </subcellularLocation>
</comment>
<dbReference type="PANTHER" id="PTHR38683">
    <property type="entry name" value="CHORISMATE PYRUVATE-LYASE"/>
    <property type="match status" value="1"/>
</dbReference>
<dbReference type="HAMAP" id="MF_01632">
    <property type="entry name" value="UbiC"/>
    <property type="match status" value="1"/>
</dbReference>
<dbReference type="InterPro" id="IPR028978">
    <property type="entry name" value="Chorismate_lyase_/UTRA_dom_sf"/>
</dbReference>
<dbReference type="Gene3D" id="3.40.1410.10">
    <property type="entry name" value="Chorismate lyase-like"/>
    <property type="match status" value="1"/>
</dbReference>
<feature type="binding site" evidence="4">
    <location>
        <position position="176"/>
    </location>
    <ligand>
        <name>substrate</name>
    </ligand>
</feature>
<keyword evidence="6" id="KW-1185">Reference proteome</keyword>
<proteinExistence type="inferred from homology"/>
<name>A0A2Z6DXT3_HYDTE</name>
<comment type="pathway">
    <text evidence="4">Cofactor biosynthesis; ubiquinone biosynthesis.</text>
</comment>
<dbReference type="GO" id="GO:0005829">
    <property type="term" value="C:cytosol"/>
    <property type="evidence" value="ECO:0007669"/>
    <property type="project" value="TreeGrafter"/>
</dbReference>
<dbReference type="AlphaFoldDB" id="A0A2Z6DXT3"/>
<evidence type="ECO:0000256" key="3">
    <source>
        <dbReference type="ARBA" id="ARBA00023239"/>
    </source>
</evidence>
<dbReference type="SUPFAM" id="SSF64288">
    <property type="entry name" value="Chorismate lyase-like"/>
    <property type="match status" value="1"/>
</dbReference>
<accession>A0A2Z6DXT3</accession>
<dbReference type="GO" id="GO:0042866">
    <property type="term" value="P:pyruvate biosynthetic process"/>
    <property type="evidence" value="ECO:0007669"/>
    <property type="project" value="UniProtKB-UniRule"/>
</dbReference>
<dbReference type="UniPathway" id="UPA00232"/>
<dbReference type="OrthoDB" id="9789493at2"/>
<dbReference type="PANTHER" id="PTHR38683:SF1">
    <property type="entry name" value="CHORISMATE PYRUVATE-LYASE"/>
    <property type="match status" value="1"/>
</dbReference>
<dbReference type="KEGG" id="htl:HPTL_1009"/>
<comment type="catalytic activity">
    <reaction evidence="4">
        <text>chorismate = 4-hydroxybenzoate + pyruvate</text>
        <dbReference type="Rhea" id="RHEA:16505"/>
        <dbReference type="ChEBI" id="CHEBI:15361"/>
        <dbReference type="ChEBI" id="CHEBI:17879"/>
        <dbReference type="ChEBI" id="CHEBI:29748"/>
        <dbReference type="EC" id="4.1.3.40"/>
    </reaction>
</comment>
<comment type="function">
    <text evidence="4">Removes the pyruvyl group from chorismate, with concomitant aromatization of the ring, to provide 4-hydroxybenzoate (4HB) for the ubiquinone pathway.</text>
</comment>
<gene>
    <name evidence="4" type="primary">ubiC</name>
    <name evidence="5" type="ORF">HPTL_1009</name>
</gene>